<accession>A0A183DAT3</accession>
<dbReference type="EMBL" id="UYRT01012793">
    <property type="protein sequence ID" value="VDK52303.1"/>
    <property type="molecule type" value="Genomic_DNA"/>
</dbReference>
<name>A0A183DAT3_9BILA</name>
<evidence type="ECO:0000313" key="1">
    <source>
        <dbReference type="EMBL" id="VDK52303.1"/>
    </source>
</evidence>
<protein>
    <submittedName>
        <fullName evidence="1 3">Uncharacterized protein</fullName>
    </submittedName>
</protein>
<keyword evidence="2" id="KW-1185">Reference proteome</keyword>
<dbReference type="AlphaFoldDB" id="A0A183DAT3"/>
<gene>
    <name evidence="1" type="ORF">GPUH_LOCUS5825</name>
</gene>
<sequence length="45" mass="5332">MIGRSSITSLSYSLMIWNHSLRDAFHLIIRSTICNHFITYGEFWI</sequence>
<dbReference type="Proteomes" id="UP000271098">
    <property type="component" value="Unassembled WGS sequence"/>
</dbReference>
<evidence type="ECO:0000313" key="2">
    <source>
        <dbReference type="Proteomes" id="UP000271098"/>
    </source>
</evidence>
<evidence type="ECO:0000313" key="3">
    <source>
        <dbReference type="WBParaSite" id="GPUH_0000583201-mRNA-1"/>
    </source>
</evidence>
<organism evidence="3">
    <name type="scientific">Gongylonema pulchrum</name>
    <dbReference type="NCBI Taxonomy" id="637853"/>
    <lineage>
        <taxon>Eukaryota</taxon>
        <taxon>Metazoa</taxon>
        <taxon>Ecdysozoa</taxon>
        <taxon>Nematoda</taxon>
        <taxon>Chromadorea</taxon>
        <taxon>Rhabditida</taxon>
        <taxon>Spirurina</taxon>
        <taxon>Spiruromorpha</taxon>
        <taxon>Spiruroidea</taxon>
        <taxon>Gongylonematidae</taxon>
        <taxon>Gongylonema</taxon>
    </lineage>
</organism>
<proteinExistence type="predicted"/>
<reference evidence="3" key="1">
    <citation type="submission" date="2016-06" db="UniProtKB">
        <authorList>
            <consortium name="WormBaseParasite"/>
        </authorList>
    </citation>
    <scope>IDENTIFICATION</scope>
</reference>
<dbReference type="WBParaSite" id="GPUH_0000583201-mRNA-1">
    <property type="protein sequence ID" value="GPUH_0000583201-mRNA-1"/>
    <property type="gene ID" value="GPUH_0000583201"/>
</dbReference>
<reference evidence="1 2" key="2">
    <citation type="submission" date="2018-11" db="EMBL/GenBank/DDBJ databases">
        <authorList>
            <consortium name="Pathogen Informatics"/>
        </authorList>
    </citation>
    <scope>NUCLEOTIDE SEQUENCE [LARGE SCALE GENOMIC DNA]</scope>
</reference>